<dbReference type="EMBL" id="MNCJ02000322">
    <property type="protein sequence ID" value="KAF5799711.1"/>
    <property type="molecule type" value="Genomic_DNA"/>
</dbReference>
<comment type="caution">
    <text evidence="1">The sequence shown here is derived from an EMBL/GenBank/DDBJ whole genome shotgun (WGS) entry which is preliminary data.</text>
</comment>
<dbReference type="Gramene" id="mRNA:HanXRQr2_Chr07g0307701">
    <property type="protein sequence ID" value="mRNA:HanXRQr2_Chr07g0307701"/>
    <property type="gene ID" value="HanXRQr2_Chr07g0307701"/>
</dbReference>
<sequence>MDPVLNLIVAKNQACEIENFKIQLHDEHANLNNPVAEQASKDDDDDTSVDIISYGAMFSPYKFNLQHEFNEEVILMFI</sequence>
<protein>
    <submittedName>
        <fullName evidence="1">Uncharacterized protein</fullName>
    </submittedName>
</protein>
<reference evidence="1" key="2">
    <citation type="submission" date="2020-06" db="EMBL/GenBank/DDBJ databases">
        <title>Helianthus annuus Genome sequencing and assembly Release 2.</title>
        <authorList>
            <person name="Gouzy J."/>
            <person name="Langlade N."/>
            <person name="Munos S."/>
        </authorList>
    </citation>
    <scope>NUCLEOTIDE SEQUENCE</scope>
    <source>
        <tissue evidence="1">Leaves</tissue>
    </source>
</reference>
<dbReference type="Proteomes" id="UP000215914">
    <property type="component" value="Unassembled WGS sequence"/>
</dbReference>
<proteinExistence type="predicted"/>
<keyword evidence="2" id="KW-1185">Reference proteome</keyword>
<gene>
    <name evidence="1" type="ORF">HanXRQr2_Chr07g0307701</name>
</gene>
<dbReference type="AlphaFoldDB" id="A0A9K3INF5"/>
<accession>A0A9K3INF5</accession>
<reference evidence="1" key="1">
    <citation type="journal article" date="2017" name="Nature">
        <title>The sunflower genome provides insights into oil metabolism, flowering and Asterid evolution.</title>
        <authorList>
            <person name="Badouin H."/>
            <person name="Gouzy J."/>
            <person name="Grassa C.J."/>
            <person name="Murat F."/>
            <person name="Staton S.E."/>
            <person name="Cottret L."/>
            <person name="Lelandais-Briere C."/>
            <person name="Owens G.L."/>
            <person name="Carrere S."/>
            <person name="Mayjonade B."/>
            <person name="Legrand L."/>
            <person name="Gill N."/>
            <person name="Kane N.C."/>
            <person name="Bowers J.E."/>
            <person name="Hubner S."/>
            <person name="Bellec A."/>
            <person name="Berard A."/>
            <person name="Berges H."/>
            <person name="Blanchet N."/>
            <person name="Boniface M.C."/>
            <person name="Brunel D."/>
            <person name="Catrice O."/>
            <person name="Chaidir N."/>
            <person name="Claudel C."/>
            <person name="Donnadieu C."/>
            <person name="Faraut T."/>
            <person name="Fievet G."/>
            <person name="Helmstetter N."/>
            <person name="King M."/>
            <person name="Knapp S.J."/>
            <person name="Lai Z."/>
            <person name="Le Paslier M.C."/>
            <person name="Lippi Y."/>
            <person name="Lorenzon L."/>
            <person name="Mandel J.R."/>
            <person name="Marage G."/>
            <person name="Marchand G."/>
            <person name="Marquand E."/>
            <person name="Bret-Mestries E."/>
            <person name="Morien E."/>
            <person name="Nambeesan S."/>
            <person name="Nguyen T."/>
            <person name="Pegot-Espagnet P."/>
            <person name="Pouilly N."/>
            <person name="Raftis F."/>
            <person name="Sallet E."/>
            <person name="Schiex T."/>
            <person name="Thomas J."/>
            <person name="Vandecasteele C."/>
            <person name="Vares D."/>
            <person name="Vear F."/>
            <person name="Vautrin S."/>
            <person name="Crespi M."/>
            <person name="Mangin B."/>
            <person name="Burke J.M."/>
            <person name="Salse J."/>
            <person name="Munos S."/>
            <person name="Vincourt P."/>
            <person name="Rieseberg L.H."/>
            <person name="Langlade N.B."/>
        </authorList>
    </citation>
    <scope>NUCLEOTIDE SEQUENCE</scope>
    <source>
        <tissue evidence="1">Leaves</tissue>
    </source>
</reference>
<organism evidence="1 2">
    <name type="scientific">Helianthus annuus</name>
    <name type="common">Common sunflower</name>
    <dbReference type="NCBI Taxonomy" id="4232"/>
    <lineage>
        <taxon>Eukaryota</taxon>
        <taxon>Viridiplantae</taxon>
        <taxon>Streptophyta</taxon>
        <taxon>Embryophyta</taxon>
        <taxon>Tracheophyta</taxon>
        <taxon>Spermatophyta</taxon>
        <taxon>Magnoliopsida</taxon>
        <taxon>eudicotyledons</taxon>
        <taxon>Gunneridae</taxon>
        <taxon>Pentapetalae</taxon>
        <taxon>asterids</taxon>
        <taxon>campanulids</taxon>
        <taxon>Asterales</taxon>
        <taxon>Asteraceae</taxon>
        <taxon>Asteroideae</taxon>
        <taxon>Heliantheae alliance</taxon>
        <taxon>Heliantheae</taxon>
        <taxon>Helianthus</taxon>
    </lineage>
</organism>
<evidence type="ECO:0000313" key="1">
    <source>
        <dbReference type="EMBL" id="KAF5799711.1"/>
    </source>
</evidence>
<name>A0A9K3INF5_HELAN</name>
<evidence type="ECO:0000313" key="2">
    <source>
        <dbReference type="Proteomes" id="UP000215914"/>
    </source>
</evidence>